<evidence type="ECO:0000313" key="6">
    <source>
        <dbReference type="EMBL" id="QKD81022.1"/>
    </source>
</evidence>
<dbReference type="AlphaFoldDB" id="A0A6M8B4T7"/>
<dbReference type="UniPathway" id="UPA00244">
    <property type="reaction ID" value="UER00313"/>
</dbReference>
<dbReference type="PANTHER" id="PTHR30456">
    <property type="entry name" value="PYRIDOXINE 5'-PHOSPHATE SYNTHASE"/>
    <property type="match status" value="1"/>
</dbReference>
<protein>
    <recommendedName>
        <fullName evidence="4 5">Pyridoxine 5'-phosphate synthase</fullName>
        <shortName evidence="4">PNP synthase</shortName>
        <ecNumber evidence="4 5">2.6.99.2</ecNumber>
    </recommendedName>
</protein>
<feature type="binding site" evidence="4">
    <location>
        <position position="192"/>
    </location>
    <ligand>
        <name>3-amino-2-oxopropyl phosphate</name>
        <dbReference type="ChEBI" id="CHEBI:57279"/>
    </ligand>
</feature>
<dbReference type="GO" id="GO:0005829">
    <property type="term" value="C:cytosol"/>
    <property type="evidence" value="ECO:0007669"/>
    <property type="project" value="TreeGrafter"/>
</dbReference>
<dbReference type="GO" id="GO:0033856">
    <property type="term" value="F:pyridoxine 5'-phosphate synthase activity"/>
    <property type="evidence" value="ECO:0007669"/>
    <property type="project" value="UniProtKB-UniRule"/>
</dbReference>
<comment type="pathway">
    <text evidence="4">Cofactor biosynthesis; pyridoxine 5'-phosphate biosynthesis; pyridoxine 5'-phosphate from D-erythrose 4-phosphate: step 5/5.</text>
</comment>
<dbReference type="Pfam" id="PF03740">
    <property type="entry name" value="PdxJ"/>
    <property type="match status" value="1"/>
</dbReference>
<comment type="catalytic activity">
    <reaction evidence="4">
        <text>3-amino-2-oxopropyl phosphate + 1-deoxy-D-xylulose 5-phosphate = pyridoxine 5'-phosphate + phosphate + 2 H2O + H(+)</text>
        <dbReference type="Rhea" id="RHEA:15265"/>
        <dbReference type="ChEBI" id="CHEBI:15377"/>
        <dbReference type="ChEBI" id="CHEBI:15378"/>
        <dbReference type="ChEBI" id="CHEBI:43474"/>
        <dbReference type="ChEBI" id="CHEBI:57279"/>
        <dbReference type="ChEBI" id="CHEBI:57792"/>
        <dbReference type="ChEBI" id="CHEBI:58589"/>
        <dbReference type="EC" id="2.6.99.2"/>
    </reaction>
</comment>
<feature type="active site" description="Proton acceptor" evidence="4">
    <location>
        <position position="43"/>
    </location>
</feature>
<evidence type="ECO:0000256" key="4">
    <source>
        <dbReference type="HAMAP-Rule" id="MF_00279"/>
    </source>
</evidence>
<feature type="active site" description="Proton acceptor" evidence="4">
    <location>
        <position position="70"/>
    </location>
</feature>
<feature type="binding site" evidence="4">
    <location>
        <position position="18"/>
    </location>
    <ligand>
        <name>3-amino-2-oxopropyl phosphate</name>
        <dbReference type="ChEBI" id="CHEBI:57279"/>
    </ligand>
</feature>
<comment type="subcellular location">
    <subcellularLocation>
        <location evidence="4">Cytoplasm</location>
    </subcellularLocation>
</comment>
<feature type="site" description="Transition state stabilizer" evidence="4">
    <location>
        <position position="151"/>
    </location>
</feature>
<comment type="function">
    <text evidence="4">Catalyzes the complicated ring closure reaction between the two acyclic compounds 1-deoxy-D-xylulose-5-phosphate (DXP) and 3-amino-2-oxopropyl phosphate (1-amino-acetone-3-phosphate or AAP) to form pyridoxine 5'-phosphate (PNP) and inorganic phosphate.</text>
</comment>
<dbReference type="PANTHER" id="PTHR30456:SF0">
    <property type="entry name" value="PYRIDOXINE 5'-PHOSPHATE SYNTHASE"/>
    <property type="match status" value="1"/>
</dbReference>
<dbReference type="SUPFAM" id="SSF63892">
    <property type="entry name" value="Pyridoxine 5'-phosphate synthase"/>
    <property type="match status" value="1"/>
</dbReference>
<comment type="similarity">
    <text evidence="4">Belongs to the PNP synthase family.</text>
</comment>
<proteinExistence type="inferred from homology"/>
<feature type="binding site" evidence="4">
    <location>
        <position position="45"/>
    </location>
    <ligand>
        <name>1-deoxy-D-xylulose 5-phosphate</name>
        <dbReference type="ChEBI" id="CHEBI:57792"/>
    </ligand>
</feature>
<reference evidence="6 7" key="1">
    <citation type="submission" date="2020-05" db="EMBL/GenBank/DDBJ databases">
        <title>Complete genome sequence of of a novel Thermoleptolyngbya strain isolated from hot springs of Ganzi, Sichuan China.</title>
        <authorList>
            <person name="Tang J."/>
            <person name="Daroch M."/>
            <person name="Li L."/>
            <person name="Waleron K."/>
            <person name="Waleron M."/>
            <person name="Waleron M."/>
        </authorList>
    </citation>
    <scope>NUCLEOTIDE SEQUENCE [LARGE SCALE GENOMIC DNA]</scope>
    <source>
        <strain evidence="6 7">PKUAC-SCTA183</strain>
    </source>
</reference>
<feature type="binding site" evidence="4">
    <location>
        <position position="50"/>
    </location>
    <ligand>
        <name>1-deoxy-D-xylulose 5-phosphate</name>
        <dbReference type="ChEBI" id="CHEBI:57792"/>
    </ligand>
</feature>
<dbReference type="NCBIfam" id="NF003623">
    <property type="entry name" value="PRK05265.1-1"/>
    <property type="match status" value="1"/>
</dbReference>
<dbReference type="NCBIfam" id="TIGR00559">
    <property type="entry name" value="pdxJ"/>
    <property type="match status" value="1"/>
</dbReference>
<feature type="binding site" evidence="4">
    <location>
        <position position="100"/>
    </location>
    <ligand>
        <name>1-deoxy-D-xylulose 5-phosphate</name>
        <dbReference type="ChEBI" id="CHEBI:57792"/>
    </ligand>
</feature>
<keyword evidence="7" id="KW-1185">Reference proteome</keyword>
<feature type="binding site" evidence="4">
    <location>
        <begin position="9"/>
        <end position="10"/>
    </location>
    <ligand>
        <name>1-deoxy-D-xylulose 5-phosphate</name>
        <dbReference type="ChEBI" id="CHEBI:57792"/>
    </ligand>
</feature>
<sequence length="241" mass="26249">MPTLGVNIDHVATIRQARRTVEPDPVAAAVLAELAGADGITVHLREDRRHIQDRDVRLLRQTVRTHLNLEMAATDEMVAIALDIRPDYVTLVPERREEVTTEGGLDIAGQKDRMLHVVSTLQSAGIPVSLFIDADAAQIDASAAVGAQFIELHTGRYAEAHDEQSHAHELAMLARGCERAIAAGLRVNAGHGLTYWNVRPIAQFSGMEELNIGHSIISRAVLVGMDRAIREMKQAMLGLPG</sequence>
<dbReference type="HAMAP" id="MF_00279">
    <property type="entry name" value="PdxJ"/>
    <property type="match status" value="1"/>
</dbReference>
<accession>A0A6M8B4T7</accession>
<keyword evidence="2 4" id="KW-0808">Transferase</keyword>
<gene>
    <name evidence="4" type="primary">pdxJ</name>
    <name evidence="6" type="ORF">HPC62_01495</name>
</gene>
<dbReference type="InterPro" id="IPR013785">
    <property type="entry name" value="Aldolase_TIM"/>
</dbReference>
<dbReference type="KEGG" id="theu:HPC62_01495"/>
<dbReference type="NCBIfam" id="NF003625">
    <property type="entry name" value="PRK05265.1-3"/>
    <property type="match status" value="1"/>
</dbReference>
<dbReference type="NCBIfam" id="NF003627">
    <property type="entry name" value="PRK05265.1-5"/>
    <property type="match status" value="1"/>
</dbReference>
<feature type="binding site" evidence="4">
    <location>
        <position position="7"/>
    </location>
    <ligand>
        <name>3-amino-2-oxopropyl phosphate</name>
        <dbReference type="ChEBI" id="CHEBI:57279"/>
    </ligand>
</feature>
<dbReference type="Gene3D" id="3.20.20.70">
    <property type="entry name" value="Aldolase class I"/>
    <property type="match status" value="1"/>
</dbReference>
<evidence type="ECO:0000256" key="2">
    <source>
        <dbReference type="ARBA" id="ARBA00022679"/>
    </source>
</evidence>
<dbReference type="RefSeq" id="WP_172353442.1">
    <property type="nucleotide sequence ID" value="NZ_CP053661.1"/>
</dbReference>
<dbReference type="InterPro" id="IPR004569">
    <property type="entry name" value="PyrdxlP_synth_PdxJ"/>
</dbReference>
<evidence type="ECO:0000256" key="3">
    <source>
        <dbReference type="ARBA" id="ARBA00023096"/>
    </source>
</evidence>
<dbReference type="EC" id="2.6.99.2" evidence="4 5"/>
<name>A0A6M8B4T7_9CYAN</name>
<dbReference type="GO" id="GO:0008615">
    <property type="term" value="P:pyridoxine biosynthetic process"/>
    <property type="evidence" value="ECO:0007669"/>
    <property type="project" value="UniProtKB-UniRule"/>
</dbReference>
<keyword evidence="1 4" id="KW-0963">Cytoplasm</keyword>
<dbReference type="InterPro" id="IPR036130">
    <property type="entry name" value="Pyridoxine-5'_phos_synth"/>
</dbReference>
<feature type="active site" description="Proton donor" evidence="4">
    <location>
        <position position="191"/>
    </location>
</feature>
<feature type="binding site" evidence="4">
    <location>
        <begin position="213"/>
        <end position="214"/>
    </location>
    <ligand>
        <name>3-amino-2-oxopropyl phosphate</name>
        <dbReference type="ChEBI" id="CHEBI:57279"/>
    </ligand>
</feature>
<evidence type="ECO:0000313" key="7">
    <source>
        <dbReference type="Proteomes" id="UP000505210"/>
    </source>
</evidence>
<dbReference type="FunFam" id="3.20.20.70:FF:000042">
    <property type="entry name" value="Pyridoxine 5'-phosphate synthase"/>
    <property type="match status" value="1"/>
</dbReference>
<dbReference type="CDD" id="cd00003">
    <property type="entry name" value="PNPsynthase"/>
    <property type="match status" value="1"/>
</dbReference>
<organism evidence="6 7">
    <name type="scientific">Thermoleptolyngbya sichuanensis A183</name>
    <dbReference type="NCBI Taxonomy" id="2737172"/>
    <lineage>
        <taxon>Bacteria</taxon>
        <taxon>Bacillati</taxon>
        <taxon>Cyanobacteriota</taxon>
        <taxon>Cyanophyceae</taxon>
        <taxon>Oculatellales</taxon>
        <taxon>Oculatellaceae</taxon>
        <taxon>Thermoleptolyngbya</taxon>
        <taxon>Thermoleptolyngbya sichuanensis</taxon>
    </lineage>
</organism>
<keyword evidence="3 4" id="KW-0664">Pyridoxine biosynthesis</keyword>
<dbReference type="Proteomes" id="UP000505210">
    <property type="component" value="Chromosome"/>
</dbReference>
<comment type="subunit">
    <text evidence="4">Homooctamer; tetramer of dimers.</text>
</comment>
<dbReference type="EMBL" id="CP053661">
    <property type="protein sequence ID" value="QKD81022.1"/>
    <property type="molecule type" value="Genomic_DNA"/>
</dbReference>
<evidence type="ECO:0000256" key="1">
    <source>
        <dbReference type="ARBA" id="ARBA00022490"/>
    </source>
</evidence>
<evidence type="ECO:0000256" key="5">
    <source>
        <dbReference type="NCBIfam" id="TIGR00559"/>
    </source>
</evidence>